<dbReference type="AlphaFoldDB" id="A0AAD7BKX2"/>
<comment type="caution">
    <text evidence="1">The sequence shown here is derived from an EMBL/GenBank/DDBJ whole genome shotgun (WGS) entry which is preliminary data.</text>
</comment>
<keyword evidence="2" id="KW-1185">Reference proteome</keyword>
<proteinExistence type="predicted"/>
<organism evidence="1 2">
    <name type="scientific">Mycena rosella</name>
    <name type="common">Pink bonnet</name>
    <name type="synonym">Agaricus rosellus</name>
    <dbReference type="NCBI Taxonomy" id="1033263"/>
    <lineage>
        <taxon>Eukaryota</taxon>
        <taxon>Fungi</taxon>
        <taxon>Dikarya</taxon>
        <taxon>Basidiomycota</taxon>
        <taxon>Agaricomycotina</taxon>
        <taxon>Agaricomycetes</taxon>
        <taxon>Agaricomycetidae</taxon>
        <taxon>Agaricales</taxon>
        <taxon>Marasmiineae</taxon>
        <taxon>Mycenaceae</taxon>
        <taxon>Mycena</taxon>
    </lineage>
</organism>
<accession>A0AAD7BKX2</accession>
<evidence type="ECO:0000313" key="2">
    <source>
        <dbReference type="Proteomes" id="UP001221757"/>
    </source>
</evidence>
<protein>
    <submittedName>
        <fullName evidence="1">Uncharacterized protein</fullName>
    </submittedName>
</protein>
<dbReference type="EMBL" id="JARKIE010000621">
    <property type="protein sequence ID" value="KAJ7624149.1"/>
    <property type="molecule type" value="Genomic_DNA"/>
</dbReference>
<sequence>MAPSKTSTQFRRDQIFPHADAEASNMAERPAEGSNQAGSLEMHNLNTISLLISSSGNSWVGERWRRLASACFVFRRCDADKLWATSRSALRHGHEDMADDESGTPGRGVVGATYVGWEWDSDLTSGICFPPCGREFTGARGVVVPRAGRFDQDQSNVGSEESKADT</sequence>
<evidence type="ECO:0000313" key="1">
    <source>
        <dbReference type="EMBL" id="KAJ7624149.1"/>
    </source>
</evidence>
<name>A0AAD7BKX2_MYCRO</name>
<reference evidence="1" key="1">
    <citation type="submission" date="2023-03" db="EMBL/GenBank/DDBJ databases">
        <title>Massive genome expansion in bonnet fungi (Mycena s.s.) driven by repeated elements and novel gene families across ecological guilds.</title>
        <authorList>
            <consortium name="Lawrence Berkeley National Laboratory"/>
            <person name="Harder C.B."/>
            <person name="Miyauchi S."/>
            <person name="Viragh M."/>
            <person name="Kuo A."/>
            <person name="Thoen E."/>
            <person name="Andreopoulos B."/>
            <person name="Lu D."/>
            <person name="Skrede I."/>
            <person name="Drula E."/>
            <person name="Henrissat B."/>
            <person name="Morin E."/>
            <person name="Kohler A."/>
            <person name="Barry K."/>
            <person name="LaButti K."/>
            <person name="Morin E."/>
            <person name="Salamov A."/>
            <person name="Lipzen A."/>
            <person name="Mereny Z."/>
            <person name="Hegedus B."/>
            <person name="Baldrian P."/>
            <person name="Stursova M."/>
            <person name="Weitz H."/>
            <person name="Taylor A."/>
            <person name="Grigoriev I.V."/>
            <person name="Nagy L.G."/>
            <person name="Martin F."/>
            <person name="Kauserud H."/>
        </authorList>
    </citation>
    <scope>NUCLEOTIDE SEQUENCE</scope>
    <source>
        <strain evidence="1">CBHHK067</strain>
    </source>
</reference>
<dbReference type="Proteomes" id="UP001221757">
    <property type="component" value="Unassembled WGS sequence"/>
</dbReference>
<gene>
    <name evidence="1" type="ORF">B0H17DRAFT_1151374</name>
</gene>